<sequence length="40" mass="4505">MDIVFVFIFNLPDLMYQLSNACSHISVYPAPAEWQNCGLG</sequence>
<proteinExistence type="predicted"/>
<dbReference type="EMBL" id="GBXM01033978">
    <property type="protein sequence ID" value="JAH74599.1"/>
    <property type="molecule type" value="Transcribed_RNA"/>
</dbReference>
<protein>
    <submittedName>
        <fullName evidence="1">Uncharacterized protein</fullName>
    </submittedName>
</protein>
<reference evidence="1" key="2">
    <citation type="journal article" date="2015" name="Fish Shellfish Immunol.">
        <title>Early steps in the European eel (Anguilla anguilla)-Vibrio vulnificus interaction in the gills: Role of the RtxA13 toxin.</title>
        <authorList>
            <person name="Callol A."/>
            <person name="Pajuelo D."/>
            <person name="Ebbesson L."/>
            <person name="Teles M."/>
            <person name="MacKenzie S."/>
            <person name="Amaro C."/>
        </authorList>
    </citation>
    <scope>NUCLEOTIDE SEQUENCE</scope>
</reference>
<accession>A0A0E9V913</accession>
<name>A0A0E9V913_ANGAN</name>
<evidence type="ECO:0000313" key="1">
    <source>
        <dbReference type="EMBL" id="JAH74599.1"/>
    </source>
</evidence>
<organism evidence="1">
    <name type="scientific">Anguilla anguilla</name>
    <name type="common">European freshwater eel</name>
    <name type="synonym">Muraena anguilla</name>
    <dbReference type="NCBI Taxonomy" id="7936"/>
    <lineage>
        <taxon>Eukaryota</taxon>
        <taxon>Metazoa</taxon>
        <taxon>Chordata</taxon>
        <taxon>Craniata</taxon>
        <taxon>Vertebrata</taxon>
        <taxon>Euteleostomi</taxon>
        <taxon>Actinopterygii</taxon>
        <taxon>Neopterygii</taxon>
        <taxon>Teleostei</taxon>
        <taxon>Anguilliformes</taxon>
        <taxon>Anguillidae</taxon>
        <taxon>Anguilla</taxon>
    </lineage>
</organism>
<dbReference type="AlphaFoldDB" id="A0A0E9V913"/>
<reference evidence="1" key="1">
    <citation type="submission" date="2014-11" db="EMBL/GenBank/DDBJ databases">
        <authorList>
            <person name="Amaro Gonzalez C."/>
        </authorList>
    </citation>
    <scope>NUCLEOTIDE SEQUENCE</scope>
</reference>